<evidence type="ECO:0000313" key="1">
    <source>
        <dbReference type="EMBL" id="MDZ5461611.1"/>
    </source>
</evidence>
<dbReference type="Proteomes" id="UP001293718">
    <property type="component" value="Unassembled WGS sequence"/>
</dbReference>
<protein>
    <recommendedName>
        <fullName evidence="3">Haemolysin activator HlyB C-terminal domain-containing protein</fullName>
    </recommendedName>
</protein>
<dbReference type="RefSeq" id="WP_322468732.1">
    <property type="nucleotide sequence ID" value="NZ_JAXOJX010000130.1"/>
</dbReference>
<gene>
    <name evidence="1" type="ORF">SM757_34060</name>
</gene>
<evidence type="ECO:0000313" key="2">
    <source>
        <dbReference type="Proteomes" id="UP001293718"/>
    </source>
</evidence>
<organism evidence="1 2">
    <name type="scientific">Azohydromonas lata</name>
    <dbReference type="NCBI Taxonomy" id="45677"/>
    <lineage>
        <taxon>Bacteria</taxon>
        <taxon>Pseudomonadati</taxon>
        <taxon>Pseudomonadota</taxon>
        <taxon>Betaproteobacteria</taxon>
        <taxon>Burkholderiales</taxon>
        <taxon>Sphaerotilaceae</taxon>
        <taxon>Azohydromonas</taxon>
    </lineage>
</organism>
<accession>A0ABU5IRV4</accession>
<evidence type="ECO:0008006" key="3">
    <source>
        <dbReference type="Google" id="ProtNLM"/>
    </source>
</evidence>
<sequence>MGCLLAGAVAALPAWGQEGDREEADAPAFAALAGPADAGEAAALAEGEAAADEAFAQDAAVEDGPAEDAPPPKRLGVELPAYEPQLLALWRPLDKPLRPPSVAALLPPQESPLLPPAPYAAPSVWSSQAYRLVPHTPLAAVRIYAPRLRVPLKETAFSAPRSCAPDPFNSASTDDWLAQLRQGCGRDQLKLGVQGSQVELATVQPVQQAALLDKPPASPKAPVKLELDQVQSHQWSALDAPLTTSLRLGWQGSRDSTLGQVQSDQRALLASGSLLRLGPNAALDMSVGRQRTGNLRSGEMRTRTAVTGLWRPLGTHMVYAQWADEATGIARELGMRWWLQPGKLSLDLGARRAGEGQPLEPRVSLTMSGFLR</sequence>
<reference evidence="1 2" key="1">
    <citation type="submission" date="2023-11" db="EMBL/GenBank/DDBJ databases">
        <title>Draft genome of Azohydromonas lata strain H1 (DSM1123), a polyhydroxyalkanoate producer.</title>
        <authorList>
            <person name="Traversa D."/>
            <person name="D'Addabbo P."/>
            <person name="Pazzani C."/>
            <person name="Manzari C."/>
            <person name="Chiara M."/>
            <person name="Scrascia M."/>
        </authorList>
    </citation>
    <scope>NUCLEOTIDE SEQUENCE [LARGE SCALE GENOMIC DNA]</scope>
    <source>
        <strain evidence="1 2">H1</strain>
    </source>
</reference>
<comment type="caution">
    <text evidence="1">The sequence shown here is derived from an EMBL/GenBank/DDBJ whole genome shotgun (WGS) entry which is preliminary data.</text>
</comment>
<name>A0ABU5IRV4_9BURK</name>
<keyword evidence="2" id="KW-1185">Reference proteome</keyword>
<proteinExistence type="predicted"/>
<dbReference type="EMBL" id="JAXOJX010000130">
    <property type="protein sequence ID" value="MDZ5461611.1"/>
    <property type="molecule type" value="Genomic_DNA"/>
</dbReference>